<dbReference type="CDD" id="cd00645">
    <property type="entry name" value="AsnA"/>
    <property type="match status" value="1"/>
</dbReference>
<dbReference type="UniPathway" id="UPA00134">
    <property type="reaction ID" value="UER00194"/>
</dbReference>
<dbReference type="GO" id="GO:0005524">
    <property type="term" value="F:ATP binding"/>
    <property type="evidence" value="ECO:0007669"/>
    <property type="project" value="UniProtKB-UniRule"/>
</dbReference>
<comment type="subcellular location">
    <subcellularLocation>
        <location evidence="7">Cytoplasm</location>
    </subcellularLocation>
</comment>
<dbReference type="InterPro" id="IPR006195">
    <property type="entry name" value="aa-tRNA-synth_II"/>
</dbReference>
<keyword evidence="11" id="KW-1185">Reference proteome</keyword>
<dbReference type="GO" id="GO:0070981">
    <property type="term" value="P:L-asparagine biosynthetic process"/>
    <property type="evidence" value="ECO:0007669"/>
    <property type="project" value="UniProtKB-UniRule"/>
</dbReference>
<dbReference type="RefSeq" id="WP_056946940.1">
    <property type="nucleotide sequence ID" value="NZ_AZEE01000027.1"/>
</dbReference>
<evidence type="ECO:0000256" key="4">
    <source>
        <dbReference type="ARBA" id="ARBA00022741"/>
    </source>
</evidence>
<proteinExistence type="inferred from homology"/>
<evidence type="ECO:0000256" key="7">
    <source>
        <dbReference type="HAMAP-Rule" id="MF_00555"/>
    </source>
</evidence>
<dbReference type="Gene3D" id="3.30.930.10">
    <property type="entry name" value="Bira Bifunctional Protein, Domain 2"/>
    <property type="match status" value="1"/>
</dbReference>
<dbReference type="OrthoDB" id="9766088at2"/>
<protein>
    <recommendedName>
        <fullName evidence="7 8">Aspartate--ammonia ligase</fullName>
        <ecNumber evidence="7 8">6.3.1.1</ecNumber>
    </recommendedName>
    <alternativeName>
        <fullName evidence="7">Asparagine synthetase A</fullName>
    </alternativeName>
</protein>
<evidence type="ECO:0000313" key="10">
    <source>
        <dbReference type="EMBL" id="KRK98563.1"/>
    </source>
</evidence>
<evidence type="ECO:0000256" key="2">
    <source>
        <dbReference type="ARBA" id="ARBA00022598"/>
    </source>
</evidence>
<dbReference type="PANTHER" id="PTHR30073:SF5">
    <property type="entry name" value="ASPARTATE--AMMONIA LIGASE"/>
    <property type="match status" value="1"/>
</dbReference>
<accession>A0A0R1LY60</accession>
<organism evidence="10 11">
    <name type="scientific">Secundilactobacillus odoratitofui DSM 19909 = JCM 15043</name>
    <dbReference type="NCBI Taxonomy" id="1423776"/>
    <lineage>
        <taxon>Bacteria</taxon>
        <taxon>Bacillati</taxon>
        <taxon>Bacillota</taxon>
        <taxon>Bacilli</taxon>
        <taxon>Lactobacillales</taxon>
        <taxon>Lactobacillaceae</taxon>
        <taxon>Secundilactobacillus</taxon>
    </lineage>
</organism>
<evidence type="ECO:0000256" key="6">
    <source>
        <dbReference type="ARBA" id="ARBA00022888"/>
    </source>
</evidence>
<dbReference type="PIRSF" id="PIRSF001555">
    <property type="entry name" value="Asp_ammon_ligase"/>
    <property type="match status" value="1"/>
</dbReference>
<keyword evidence="1 7" id="KW-0963">Cytoplasm</keyword>
<dbReference type="Pfam" id="PF03590">
    <property type="entry name" value="AsnA"/>
    <property type="match status" value="1"/>
</dbReference>
<dbReference type="PATRIC" id="fig|1423776.4.peg.296"/>
<evidence type="ECO:0000256" key="5">
    <source>
        <dbReference type="ARBA" id="ARBA00022840"/>
    </source>
</evidence>
<keyword evidence="4 7" id="KW-0547">Nucleotide-binding</keyword>
<keyword evidence="3 7" id="KW-0028">Amino-acid biosynthesis</keyword>
<dbReference type="InterPro" id="IPR004618">
    <property type="entry name" value="AsnA"/>
</dbReference>
<evidence type="ECO:0000313" key="11">
    <source>
        <dbReference type="Proteomes" id="UP000051160"/>
    </source>
</evidence>
<dbReference type="SUPFAM" id="SSF55681">
    <property type="entry name" value="Class II aaRS and biotin synthetases"/>
    <property type="match status" value="1"/>
</dbReference>
<dbReference type="Proteomes" id="UP000051160">
    <property type="component" value="Unassembled WGS sequence"/>
</dbReference>
<keyword evidence="5 7" id="KW-0067">ATP-binding</keyword>
<dbReference type="InterPro" id="IPR045864">
    <property type="entry name" value="aa-tRNA-synth_II/BPL/LPL"/>
</dbReference>
<dbReference type="EC" id="6.3.1.1" evidence="7 8"/>
<dbReference type="STRING" id="1423776.FD04_GL000295"/>
<comment type="pathway">
    <text evidence="7">Amino-acid biosynthesis; L-asparagine biosynthesis; L-asparagine from L-aspartate (ammonia route): step 1/1.</text>
</comment>
<dbReference type="GO" id="GO:0016740">
    <property type="term" value="F:transferase activity"/>
    <property type="evidence" value="ECO:0007669"/>
    <property type="project" value="UniProtKB-ARBA"/>
</dbReference>
<dbReference type="PROSITE" id="PS50862">
    <property type="entry name" value="AA_TRNA_LIGASE_II"/>
    <property type="match status" value="1"/>
</dbReference>
<dbReference type="HAMAP" id="MF_00555">
    <property type="entry name" value="AsnA"/>
    <property type="match status" value="1"/>
</dbReference>
<dbReference type="EMBL" id="AZEE01000027">
    <property type="protein sequence ID" value="KRK98563.1"/>
    <property type="molecule type" value="Genomic_DNA"/>
</dbReference>
<evidence type="ECO:0000256" key="8">
    <source>
        <dbReference type="NCBIfam" id="TIGR00669"/>
    </source>
</evidence>
<gene>
    <name evidence="7" type="primary">asnA</name>
    <name evidence="10" type="ORF">FD04_GL000295</name>
</gene>
<feature type="domain" description="Aminoacyl-transfer RNA synthetases class-II family profile" evidence="9">
    <location>
        <begin position="23"/>
        <end position="320"/>
    </location>
</feature>
<keyword evidence="6 7" id="KW-0061">Asparagine biosynthesis</keyword>
<evidence type="ECO:0000256" key="3">
    <source>
        <dbReference type="ARBA" id="ARBA00022605"/>
    </source>
</evidence>
<dbReference type="NCBIfam" id="TIGR00669">
    <property type="entry name" value="asnA"/>
    <property type="match status" value="1"/>
</dbReference>
<name>A0A0R1LY60_9LACO</name>
<keyword evidence="2 7" id="KW-0436">Ligase</keyword>
<sequence>MHLIVPKSYEPKLSVRETQDAIRYIRETFQDEFGKQLNLSRLSAPMFVEKKTGLNDNLNGIEKPVSFTMKDMGDSTIEIVHSLAKWKRVALKRYGFKLGEGLYTNMNAIRKDEDLDNYHSAYVDQWDWEKVIRKEDRNLETLKATVKQIFKVIKHMEHEVWYKFPQSVHHLPDEIHFVTTQELEDRWPDMTPRERENAITKELGCVFLMKIGGAMKSGKRHDGRAPDYDDWDLNGDIMFWYEPLDQAIEISSMGIRVDSESLQRQLKIADAEDRLSLPYHQMVLNEEVPFTIGGGIGQSRLCMLLLGKAHVGEVQAALWPQEMIDQCEAHNIHLL</sequence>
<dbReference type="PANTHER" id="PTHR30073">
    <property type="entry name" value="ASPARTATE--AMMONIA LIGASE"/>
    <property type="match status" value="1"/>
</dbReference>
<dbReference type="GO" id="GO:0004071">
    <property type="term" value="F:aspartate-ammonia ligase activity"/>
    <property type="evidence" value="ECO:0007669"/>
    <property type="project" value="UniProtKB-UniRule"/>
</dbReference>
<dbReference type="GO" id="GO:0005829">
    <property type="term" value="C:cytosol"/>
    <property type="evidence" value="ECO:0007669"/>
    <property type="project" value="TreeGrafter"/>
</dbReference>
<dbReference type="AlphaFoldDB" id="A0A0R1LY60"/>
<comment type="similarity">
    <text evidence="7">Belongs to the class-II aminoacyl-tRNA synthetase family. AsnA subfamily.</text>
</comment>
<evidence type="ECO:0000256" key="1">
    <source>
        <dbReference type="ARBA" id="ARBA00022490"/>
    </source>
</evidence>
<dbReference type="GO" id="GO:0140096">
    <property type="term" value="F:catalytic activity, acting on a protein"/>
    <property type="evidence" value="ECO:0007669"/>
    <property type="project" value="UniProtKB-ARBA"/>
</dbReference>
<reference evidence="10 11" key="1">
    <citation type="journal article" date="2015" name="Genome Announc.">
        <title>Expanding the biotechnology potential of lactobacilli through comparative genomics of 213 strains and associated genera.</title>
        <authorList>
            <person name="Sun Z."/>
            <person name="Harris H.M."/>
            <person name="McCann A."/>
            <person name="Guo C."/>
            <person name="Argimon S."/>
            <person name="Zhang W."/>
            <person name="Yang X."/>
            <person name="Jeffery I.B."/>
            <person name="Cooney J.C."/>
            <person name="Kagawa T.F."/>
            <person name="Liu W."/>
            <person name="Song Y."/>
            <person name="Salvetti E."/>
            <person name="Wrobel A."/>
            <person name="Rasinkangas P."/>
            <person name="Parkhill J."/>
            <person name="Rea M.C."/>
            <person name="O'Sullivan O."/>
            <person name="Ritari J."/>
            <person name="Douillard F.P."/>
            <person name="Paul Ross R."/>
            <person name="Yang R."/>
            <person name="Briner A.E."/>
            <person name="Felis G.E."/>
            <person name="de Vos W.M."/>
            <person name="Barrangou R."/>
            <person name="Klaenhammer T.R."/>
            <person name="Caufield P.W."/>
            <person name="Cui Y."/>
            <person name="Zhang H."/>
            <person name="O'Toole P.W."/>
        </authorList>
    </citation>
    <scope>NUCLEOTIDE SEQUENCE [LARGE SCALE GENOMIC DNA]</scope>
    <source>
        <strain evidence="10 11">DSM 19909</strain>
    </source>
</reference>
<evidence type="ECO:0000259" key="9">
    <source>
        <dbReference type="PROSITE" id="PS50862"/>
    </source>
</evidence>
<comment type="caution">
    <text evidence="10">The sequence shown here is derived from an EMBL/GenBank/DDBJ whole genome shotgun (WGS) entry which is preliminary data.</text>
</comment>
<comment type="catalytic activity">
    <reaction evidence="7">
        <text>L-aspartate + NH4(+) + ATP = L-asparagine + AMP + diphosphate + H(+)</text>
        <dbReference type="Rhea" id="RHEA:11372"/>
        <dbReference type="ChEBI" id="CHEBI:15378"/>
        <dbReference type="ChEBI" id="CHEBI:28938"/>
        <dbReference type="ChEBI" id="CHEBI:29991"/>
        <dbReference type="ChEBI" id="CHEBI:30616"/>
        <dbReference type="ChEBI" id="CHEBI:33019"/>
        <dbReference type="ChEBI" id="CHEBI:58048"/>
        <dbReference type="ChEBI" id="CHEBI:456215"/>
        <dbReference type="EC" id="6.3.1.1"/>
    </reaction>
</comment>